<name>A0A2X4ZNJ6_LEDLE</name>
<dbReference type="KEGG" id="blen:NCTC4824_03535"/>
<dbReference type="EMBL" id="LS483476">
    <property type="protein sequence ID" value="SQI61984.1"/>
    <property type="molecule type" value="Genomic_DNA"/>
</dbReference>
<protein>
    <submittedName>
        <fullName evidence="1">Uncharacterized protein</fullName>
    </submittedName>
</protein>
<dbReference type="AlphaFoldDB" id="A0A2X4ZNJ6"/>
<dbReference type="Proteomes" id="UP000249134">
    <property type="component" value="Chromosome 1"/>
</dbReference>
<keyword evidence="2" id="KW-1185">Reference proteome</keyword>
<organism evidence="1 2">
    <name type="scientific">Lederbergia lenta</name>
    <name type="common">Bacillus lentus</name>
    <dbReference type="NCBI Taxonomy" id="1467"/>
    <lineage>
        <taxon>Bacteria</taxon>
        <taxon>Bacillati</taxon>
        <taxon>Bacillota</taxon>
        <taxon>Bacilli</taxon>
        <taxon>Bacillales</taxon>
        <taxon>Bacillaceae</taxon>
        <taxon>Lederbergia</taxon>
    </lineage>
</organism>
<evidence type="ECO:0000313" key="1">
    <source>
        <dbReference type="EMBL" id="SQI61984.1"/>
    </source>
</evidence>
<reference evidence="1 2" key="1">
    <citation type="submission" date="2018-06" db="EMBL/GenBank/DDBJ databases">
        <authorList>
            <consortium name="Pathogen Informatics"/>
            <person name="Doyle S."/>
        </authorList>
    </citation>
    <scope>NUCLEOTIDE SEQUENCE [LARGE SCALE GENOMIC DNA]</scope>
    <source>
        <strain evidence="1 2">NCTC4824</strain>
    </source>
</reference>
<dbReference type="STRING" id="1348624.GCA_001591545_02247"/>
<proteinExistence type="predicted"/>
<sequence>MNKDDQDIKQFLEEQIQWSEIQIRMLDEMNQKLHNIK</sequence>
<accession>A0A2X4ZNJ6</accession>
<gene>
    <name evidence="1" type="ORF">NCTC4824_03535</name>
</gene>
<evidence type="ECO:0000313" key="2">
    <source>
        <dbReference type="Proteomes" id="UP000249134"/>
    </source>
</evidence>